<name>A0A8E2U393_9GAMM</name>
<evidence type="ECO:0000256" key="1">
    <source>
        <dbReference type="SAM" id="SignalP"/>
    </source>
</evidence>
<organism evidence="2 3">
    <name type="scientific">Stutzerimonas degradans</name>
    <dbReference type="NCBI Taxonomy" id="2968968"/>
    <lineage>
        <taxon>Bacteria</taxon>
        <taxon>Pseudomonadati</taxon>
        <taxon>Pseudomonadota</taxon>
        <taxon>Gammaproteobacteria</taxon>
        <taxon>Pseudomonadales</taxon>
        <taxon>Pseudomonadaceae</taxon>
        <taxon>Stutzerimonas</taxon>
    </lineage>
</organism>
<feature type="signal peptide" evidence="1">
    <location>
        <begin position="1"/>
        <end position="23"/>
    </location>
</feature>
<keyword evidence="3" id="KW-1185">Reference proteome</keyword>
<keyword evidence="1" id="KW-0732">Signal</keyword>
<comment type="caution">
    <text evidence="2">The sequence shown here is derived from an EMBL/GenBank/DDBJ whole genome shotgun (WGS) entry which is preliminary data.</text>
</comment>
<gene>
    <name evidence="2" type="ORF">CXK95_11460</name>
</gene>
<evidence type="ECO:0000313" key="3">
    <source>
        <dbReference type="Proteomes" id="UP000235881"/>
    </source>
</evidence>
<sequence length="76" mass="7929">MKLEIARGVFLASALTVASLCGAAWSEPTANVIRSSESRDFCPLPAAAARAQQLALQPDGDLLLLLYGLSQSLGGR</sequence>
<protein>
    <submittedName>
        <fullName evidence="2">Uncharacterized protein</fullName>
    </submittedName>
</protein>
<dbReference type="AlphaFoldDB" id="A0A8E2U393"/>
<accession>A0A8E2U393</accession>
<proteinExistence type="predicted"/>
<reference evidence="2 3" key="1">
    <citation type="submission" date="2018-01" db="EMBL/GenBank/DDBJ databases">
        <title>Denitrification phenotypes of diverse strains of Pseudomonas stutzeri.</title>
        <authorList>
            <person name="Milligan D.A."/>
            <person name="Bergaust L."/>
            <person name="Bakken L.R."/>
            <person name="Frostegard A."/>
        </authorList>
    </citation>
    <scope>NUCLEOTIDE SEQUENCE [LARGE SCALE GENOMIC DNA]</scope>
    <source>
        <strain evidence="2 3">DSM 50238</strain>
    </source>
</reference>
<evidence type="ECO:0000313" key="2">
    <source>
        <dbReference type="EMBL" id="PNF76033.1"/>
    </source>
</evidence>
<feature type="chain" id="PRO_5034641989" evidence="1">
    <location>
        <begin position="24"/>
        <end position="76"/>
    </location>
</feature>
<dbReference type="Proteomes" id="UP000235881">
    <property type="component" value="Unassembled WGS sequence"/>
</dbReference>
<dbReference type="RefSeq" id="WP_102828721.1">
    <property type="nucleotide sequence ID" value="NZ_CP065721.1"/>
</dbReference>
<dbReference type="EMBL" id="POUK01000004">
    <property type="protein sequence ID" value="PNF76033.1"/>
    <property type="molecule type" value="Genomic_DNA"/>
</dbReference>